<name>G0N3V7_CAEBE</name>
<feature type="chain" id="PRO_5003404575" evidence="1">
    <location>
        <begin position="22"/>
        <end position="153"/>
    </location>
</feature>
<proteinExistence type="predicted"/>
<feature type="signal peptide" evidence="1">
    <location>
        <begin position="1"/>
        <end position="21"/>
    </location>
</feature>
<dbReference type="FunCoup" id="G0N3V7">
    <property type="interactions" value="1114"/>
</dbReference>
<evidence type="ECO:0000256" key="1">
    <source>
        <dbReference type="SAM" id="SignalP"/>
    </source>
</evidence>
<accession>G0N3V7</accession>
<dbReference type="HOGENOM" id="CLU_150861_0_0_1"/>
<sequence>MQLPPLLFILSASFLICHVASEDATLEANHLMNLLKQSIDFQQFEAFHGFMSYEFTWDTCKKVLKFDDYIAMLKKMSAPTKGGWSPMSTDWTVTGAHFKDHALYFKIHNVNQKYAYYPDLHFEAKTVSRGNFDMTPNQYTLTRGKLGKCGPLE</sequence>
<keyword evidence="3" id="KW-1185">Reference proteome</keyword>
<dbReference type="EMBL" id="GL379835">
    <property type="protein sequence ID" value="EGT51778.1"/>
    <property type="molecule type" value="Genomic_DNA"/>
</dbReference>
<evidence type="ECO:0000313" key="2">
    <source>
        <dbReference type="EMBL" id="EGT51778.1"/>
    </source>
</evidence>
<reference evidence="3" key="1">
    <citation type="submission" date="2011-07" db="EMBL/GenBank/DDBJ databases">
        <authorList>
            <consortium name="Caenorhabditis brenneri Sequencing and Analysis Consortium"/>
            <person name="Wilson R.K."/>
        </authorList>
    </citation>
    <scope>NUCLEOTIDE SEQUENCE [LARGE SCALE GENOMIC DNA]</scope>
    <source>
        <strain evidence="3">PB2801</strain>
    </source>
</reference>
<dbReference type="Proteomes" id="UP000008068">
    <property type="component" value="Unassembled WGS sequence"/>
</dbReference>
<dbReference type="InParanoid" id="G0N3V7"/>
<dbReference type="eggNOG" id="ENOG502RWTT">
    <property type="taxonomic scope" value="Eukaryota"/>
</dbReference>
<organism evidence="3">
    <name type="scientific">Caenorhabditis brenneri</name>
    <name type="common">Nematode worm</name>
    <dbReference type="NCBI Taxonomy" id="135651"/>
    <lineage>
        <taxon>Eukaryota</taxon>
        <taxon>Metazoa</taxon>
        <taxon>Ecdysozoa</taxon>
        <taxon>Nematoda</taxon>
        <taxon>Chromadorea</taxon>
        <taxon>Rhabditida</taxon>
        <taxon>Rhabditina</taxon>
        <taxon>Rhabditomorpha</taxon>
        <taxon>Rhabditoidea</taxon>
        <taxon>Rhabditidae</taxon>
        <taxon>Peloderinae</taxon>
        <taxon>Caenorhabditis</taxon>
    </lineage>
</organism>
<dbReference type="AlphaFoldDB" id="G0N3V7"/>
<gene>
    <name evidence="2" type="ORF">CAEBREN_09684</name>
</gene>
<dbReference type="OrthoDB" id="5868823at2759"/>
<dbReference type="OMA" id="SFLICHV"/>
<keyword evidence="1" id="KW-0732">Signal</keyword>
<protein>
    <submittedName>
        <fullName evidence="2">Uncharacterized protein</fullName>
    </submittedName>
</protein>
<evidence type="ECO:0000313" key="3">
    <source>
        <dbReference type="Proteomes" id="UP000008068"/>
    </source>
</evidence>